<accession>A0A1J6J025</accession>
<sequence>MDIEGSENKERNLYTTKCMKNRIFRVTGTSAGKLNHDLGASPDLRRNLAAWLVFAGKYGKTESNGRDHLSMKNHQ</sequence>
<dbReference type="Proteomes" id="UP000187609">
    <property type="component" value="Unassembled WGS sequence"/>
</dbReference>
<gene>
    <name evidence="1" type="ORF">A4A49_32012</name>
</gene>
<evidence type="ECO:0000313" key="2">
    <source>
        <dbReference type="Proteomes" id="UP000187609"/>
    </source>
</evidence>
<dbReference type="AlphaFoldDB" id="A0A1J6J025"/>
<organism evidence="1 2">
    <name type="scientific">Nicotiana attenuata</name>
    <name type="common">Coyote tobacco</name>
    <dbReference type="NCBI Taxonomy" id="49451"/>
    <lineage>
        <taxon>Eukaryota</taxon>
        <taxon>Viridiplantae</taxon>
        <taxon>Streptophyta</taxon>
        <taxon>Embryophyta</taxon>
        <taxon>Tracheophyta</taxon>
        <taxon>Spermatophyta</taxon>
        <taxon>Magnoliopsida</taxon>
        <taxon>eudicotyledons</taxon>
        <taxon>Gunneridae</taxon>
        <taxon>Pentapetalae</taxon>
        <taxon>asterids</taxon>
        <taxon>lamiids</taxon>
        <taxon>Solanales</taxon>
        <taxon>Solanaceae</taxon>
        <taxon>Nicotianoideae</taxon>
        <taxon>Nicotianeae</taxon>
        <taxon>Nicotiana</taxon>
    </lineage>
</organism>
<name>A0A1J6J025_NICAT</name>
<protein>
    <submittedName>
        <fullName evidence="1">Uncharacterized protein</fullName>
    </submittedName>
</protein>
<evidence type="ECO:0000313" key="1">
    <source>
        <dbReference type="EMBL" id="OIT06104.1"/>
    </source>
</evidence>
<comment type="caution">
    <text evidence="1">The sequence shown here is derived from an EMBL/GenBank/DDBJ whole genome shotgun (WGS) entry which is preliminary data.</text>
</comment>
<dbReference type="Gramene" id="OIT06104">
    <property type="protein sequence ID" value="OIT06104"/>
    <property type="gene ID" value="A4A49_32012"/>
</dbReference>
<dbReference type="EMBL" id="MJEQ01037184">
    <property type="protein sequence ID" value="OIT06104.1"/>
    <property type="molecule type" value="Genomic_DNA"/>
</dbReference>
<reference evidence="1" key="1">
    <citation type="submission" date="2016-11" db="EMBL/GenBank/DDBJ databases">
        <title>The genome of Nicotiana attenuata.</title>
        <authorList>
            <person name="Xu S."/>
            <person name="Brockmoeller T."/>
            <person name="Gaquerel E."/>
            <person name="Navarro A."/>
            <person name="Kuhl H."/>
            <person name="Gase K."/>
            <person name="Ling Z."/>
            <person name="Zhou W."/>
            <person name="Kreitzer C."/>
            <person name="Stanke M."/>
            <person name="Tang H."/>
            <person name="Lyons E."/>
            <person name="Pandey P."/>
            <person name="Pandey S.P."/>
            <person name="Timmermann B."/>
            <person name="Baldwin I.T."/>
        </authorList>
    </citation>
    <scope>NUCLEOTIDE SEQUENCE [LARGE SCALE GENOMIC DNA]</scope>
    <source>
        <strain evidence="1">UT</strain>
    </source>
</reference>
<proteinExistence type="predicted"/>
<keyword evidence="2" id="KW-1185">Reference proteome</keyword>